<proteinExistence type="predicted"/>
<dbReference type="PROSITE" id="PS51257">
    <property type="entry name" value="PROKAR_LIPOPROTEIN"/>
    <property type="match status" value="1"/>
</dbReference>
<dbReference type="AlphaFoldDB" id="A0A941F1L5"/>
<protein>
    <recommendedName>
        <fullName evidence="3">Lipoprotein</fullName>
    </recommendedName>
</protein>
<dbReference type="RefSeq" id="WP_212188425.1">
    <property type="nucleotide sequence ID" value="NZ_JAGTAR010000003.1"/>
</dbReference>
<keyword evidence="2" id="KW-1185">Reference proteome</keyword>
<reference evidence="1" key="2">
    <citation type="submission" date="2021-04" db="EMBL/GenBank/DDBJ databases">
        <authorList>
            <person name="Zhang T."/>
            <person name="Zhang Y."/>
            <person name="Lu D."/>
            <person name="Zuo D."/>
            <person name="Du Z."/>
        </authorList>
    </citation>
    <scope>NUCLEOTIDE SEQUENCE</scope>
    <source>
        <strain evidence="1">JR1</strain>
    </source>
</reference>
<accession>A0A941F1L5</accession>
<reference evidence="1" key="1">
    <citation type="journal article" date="2018" name="Int. J. Syst. Evol. Microbiol.">
        <title>Carboxylicivirga sediminis sp. nov., isolated from coastal sediment.</title>
        <authorList>
            <person name="Wang F.Q."/>
            <person name="Ren L.H."/>
            <person name="Zou R.J."/>
            <person name="Sun Y.Z."/>
            <person name="Liu X.J."/>
            <person name="Jiang F."/>
            <person name="Liu L.J."/>
        </authorList>
    </citation>
    <scope>NUCLEOTIDE SEQUENCE</scope>
    <source>
        <strain evidence="1">JR1</strain>
    </source>
</reference>
<name>A0A941F1L5_9BACT</name>
<dbReference type="Proteomes" id="UP000679220">
    <property type="component" value="Unassembled WGS sequence"/>
</dbReference>
<gene>
    <name evidence="1" type="ORF">KDU71_03030</name>
</gene>
<evidence type="ECO:0008006" key="3">
    <source>
        <dbReference type="Google" id="ProtNLM"/>
    </source>
</evidence>
<organism evidence="1 2">
    <name type="scientific">Carboxylicivirga sediminis</name>
    <dbReference type="NCBI Taxonomy" id="2006564"/>
    <lineage>
        <taxon>Bacteria</taxon>
        <taxon>Pseudomonadati</taxon>
        <taxon>Bacteroidota</taxon>
        <taxon>Bacteroidia</taxon>
        <taxon>Marinilabiliales</taxon>
        <taxon>Marinilabiliaceae</taxon>
        <taxon>Carboxylicivirga</taxon>
    </lineage>
</organism>
<evidence type="ECO:0000313" key="1">
    <source>
        <dbReference type="EMBL" id="MBR8534518.1"/>
    </source>
</evidence>
<dbReference type="EMBL" id="JAGTAR010000003">
    <property type="protein sequence ID" value="MBR8534518.1"/>
    <property type="molecule type" value="Genomic_DNA"/>
</dbReference>
<evidence type="ECO:0000313" key="2">
    <source>
        <dbReference type="Proteomes" id="UP000679220"/>
    </source>
</evidence>
<sequence length="187" mass="22046">MRTFFIIISIILVSCQDKVSENELARCKKLASLKFGDSLVNHFPDKLIGNSFDLDYVSPELTPNFGCSGLRYGTKLDSITIAKIIERFENNKIDIEQNKVCYGYMDIDRPNNWYNKDCEVIIPNLAFSYKNTDLDCHFLDFEFVLLDSMSVSDRLYNLENEYNWRFYKGISYSYKRECLTYWLYVIN</sequence>
<comment type="caution">
    <text evidence="1">The sequence shown here is derived from an EMBL/GenBank/DDBJ whole genome shotgun (WGS) entry which is preliminary data.</text>
</comment>